<dbReference type="GO" id="GO:0043531">
    <property type="term" value="F:ADP binding"/>
    <property type="evidence" value="ECO:0007669"/>
    <property type="project" value="InterPro"/>
</dbReference>
<dbReference type="InterPro" id="IPR001867">
    <property type="entry name" value="OmpR/PhoB-type_DNA-bd"/>
</dbReference>
<evidence type="ECO:0000256" key="3">
    <source>
        <dbReference type="ARBA" id="ARBA00023015"/>
    </source>
</evidence>
<dbReference type="GO" id="GO:0003677">
    <property type="term" value="F:DNA binding"/>
    <property type="evidence" value="ECO:0007669"/>
    <property type="project" value="UniProtKB-UniRule"/>
</dbReference>
<evidence type="ECO:0000313" key="10">
    <source>
        <dbReference type="Proteomes" id="UP000476310"/>
    </source>
</evidence>
<dbReference type="InterPro" id="IPR005158">
    <property type="entry name" value="BTAD"/>
</dbReference>
<evidence type="ECO:0000259" key="8">
    <source>
        <dbReference type="PROSITE" id="PS51755"/>
    </source>
</evidence>
<dbReference type="Pfam" id="PF00486">
    <property type="entry name" value="Trans_reg_C"/>
    <property type="match status" value="1"/>
</dbReference>
<dbReference type="PROSITE" id="PS51755">
    <property type="entry name" value="OMPR_PHOB"/>
    <property type="match status" value="1"/>
</dbReference>
<dbReference type="InterPro" id="IPR011990">
    <property type="entry name" value="TPR-like_helical_dom_sf"/>
</dbReference>
<dbReference type="InterPro" id="IPR036388">
    <property type="entry name" value="WH-like_DNA-bd_sf"/>
</dbReference>
<proteinExistence type="inferred from homology"/>
<evidence type="ECO:0000256" key="6">
    <source>
        <dbReference type="PROSITE-ProRule" id="PRU01091"/>
    </source>
</evidence>
<dbReference type="AlphaFoldDB" id="A0A6G4ADW6"/>
<dbReference type="Gene3D" id="3.40.50.300">
    <property type="entry name" value="P-loop containing nucleotide triphosphate hydrolases"/>
    <property type="match status" value="1"/>
</dbReference>
<dbReference type="CDD" id="cd15831">
    <property type="entry name" value="BTAD"/>
    <property type="match status" value="1"/>
</dbReference>
<feature type="DNA-binding region" description="OmpR/PhoB-type" evidence="6">
    <location>
        <begin position="16"/>
        <end position="120"/>
    </location>
</feature>
<dbReference type="GO" id="GO:0006355">
    <property type="term" value="P:regulation of DNA-templated transcription"/>
    <property type="evidence" value="ECO:0007669"/>
    <property type="project" value="InterPro"/>
</dbReference>
<evidence type="ECO:0000256" key="5">
    <source>
        <dbReference type="ARBA" id="ARBA00023163"/>
    </source>
</evidence>
<dbReference type="EMBL" id="JAAIKT010000013">
    <property type="protein sequence ID" value="NEW71408.1"/>
    <property type="molecule type" value="Genomic_DNA"/>
</dbReference>
<dbReference type="GO" id="GO:0000160">
    <property type="term" value="P:phosphorelay signal transduction system"/>
    <property type="evidence" value="ECO:0007669"/>
    <property type="project" value="UniProtKB-KW"/>
</dbReference>
<dbReference type="SUPFAM" id="SSF48452">
    <property type="entry name" value="TPR-like"/>
    <property type="match status" value="1"/>
</dbReference>
<keyword evidence="3" id="KW-0805">Transcription regulation</keyword>
<keyword evidence="4 6" id="KW-0238">DNA-binding</keyword>
<dbReference type="InterPro" id="IPR051677">
    <property type="entry name" value="AfsR-DnrI-RedD_regulator"/>
</dbReference>
<dbReference type="SMART" id="SM00862">
    <property type="entry name" value="Trans_reg_C"/>
    <property type="match status" value="1"/>
</dbReference>
<evidence type="ECO:0000256" key="2">
    <source>
        <dbReference type="ARBA" id="ARBA00023012"/>
    </source>
</evidence>
<dbReference type="PANTHER" id="PTHR35807:SF1">
    <property type="entry name" value="TRANSCRIPTIONAL REGULATOR REDD"/>
    <property type="match status" value="1"/>
</dbReference>
<protein>
    <submittedName>
        <fullName evidence="9">AfsR/SARP family transcriptional regulator</fullName>
    </submittedName>
</protein>
<gene>
    <name evidence="9" type="ORF">G4H13_13585</name>
</gene>
<evidence type="ECO:0000256" key="1">
    <source>
        <dbReference type="ARBA" id="ARBA00005820"/>
    </source>
</evidence>
<dbReference type="Pfam" id="PF03704">
    <property type="entry name" value="BTAD"/>
    <property type="match status" value="1"/>
</dbReference>
<dbReference type="PRINTS" id="PR00364">
    <property type="entry name" value="DISEASERSIST"/>
</dbReference>
<evidence type="ECO:0000256" key="7">
    <source>
        <dbReference type="SAM" id="MobiDB-lite"/>
    </source>
</evidence>
<dbReference type="SMART" id="SM01043">
    <property type="entry name" value="BTAD"/>
    <property type="match status" value="1"/>
</dbReference>
<accession>A0A6G4ADW6</accession>
<feature type="domain" description="OmpR/PhoB-type" evidence="8">
    <location>
        <begin position="16"/>
        <end position="120"/>
    </location>
</feature>
<feature type="region of interest" description="Disordered" evidence="7">
    <location>
        <begin position="270"/>
        <end position="290"/>
    </location>
</feature>
<evidence type="ECO:0000313" key="9">
    <source>
        <dbReference type="EMBL" id="NEW71408.1"/>
    </source>
</evidence>
<dbReference type="PANTHER" id="PTHR35807">
    <property type="entry name" value="TRANSCRIPTIONAL REGULATOR REDD-RELATED"/>
    <property type="match status" value="1"/>
</dbReference>
<dbReference type="SUPFAM" id="SSF52540">
    <property type="entry name" value="P-loop containing nucleoside triphosphate hydrolases"/>
    <property type="match status" value="1"/>
</dbReference>
<dbReference type="InterPro" id="IPR027417">
    <property type="entry name" value="P-loop_NTPase"/>
</dbReference>
<dbReference type="Gene3D" id="1.10.10.10">
    <property type="entry name" value="Winged helix-like DNA-binding domain superfamily/Winged helix DNA-binding domain"/>
    <property type="match status" value="1"/>
</dbReference>
<keyword evidence="2" id="KW-0902">Two-component regulatory system</keyword>
<dbReference type="InterPro" id="IPR016032">
    <property type="entry name" value="Sig_transdc_resp-reg_C-effctor"/>
</dbReference>
<dbReference type="Gene3D" id="1.25.40.10">
    <property type="entry name" value="Tetratricopeptide repeat domain"/>
    <property type="match status" value="1"/>
</dbReference>
<dbReference type="SUPFAM" id="SSF46894">
    <property type="entry name" value="C-terminal effector domain of the bipartite response regulators"/>
    <property type="match status" value="1"/>
</dbReference>
<organism evidence="9 10">
    <name type="scientific">Streptomyces rhizosphaericus</name>
    <dbReference type="NCBI Taxonomy" id="114699"/>
    <lineage>
        <taxon>Bacteria</taxon>
        <taxon>Bacillati</taxon>
        <taxon>Actinomycetota</taxon>
        <taxon>Actinomycetes</taxon>
        <taxon>Kitasatosporales</taxon>
        <taxon>Streptomycetaceae</taxon>
        <taxon>Streptomyces</taxon>
        <taxon>Streptomyces violaceusniger group</taxon>
    </lineage>
</organism>
<dbReference type="RefSeq" id="WP_164427095.1">
    <property type="nucleotide sequence ID" value="NZ_JAAIKT010000013.1"/>
</dbReference>
<evidence type="ECO:0000256" key="4">
    <source>
        <dbReference type="ARBA" id="ARBA00023125"/>
    </source>
</evidence>
<feature type="compositionally biased region" description="Pro residues" evidence="7">
    <location>
        <begin position="276"/>
        <end position="289"/>
    </location>
</feature>
<comment type="caution">
    <text evidence="9">The sequence shown here is derived from an EMBL/GenBank/DDBJ whole genome shotgun (WGS) entry which is preliminary data.</text>
</comment>
<dbReference type="Proteomes" id="UP000476310">
    <property type="component" value="Unassembled WGS sequence"/>
</dbReference>
<keyword evidence="10" id="KW-1185">Reference proteome</keyword>
<name>A0A6G4ADW6_9ACTN</name>
<keyword evidence="5" id="KW-0804">Transcription</keyword>
<sequence length="656" mass="71288">MQMINSVRPSGTCDSHFFTQRAGARVKYGVLGPFDVTLGKRNITPTAPRLRQILALLVVQSGRTVTLAELIDEMWGDTPPVSAQSTLQTYIYKLRKSLEGSGLDSSEVLRTRPNGYVLEVPDDCIDLRLFDRAVAQGRKALPEAPDKALGHLKEALALWRGPALTDVSAGEVLTAHATRLQADHLSALELKIEAELKLRNHRAVIPELTSLSAAHPLHEGFHSLLMHALHCSGRRSEALQVYNRLRHALVEELGLEPSDPLQRAQQAILSGDPAPHTGPPAPLQAPAPQPHVAVTPAPITSALASTVVRPAQLPPDPGPLIGQGALVDSAIRATGAAESMEEGVGVLLLKGMPGVGKSALAARIAHAVRDQFTGGQLYVDLRGSRPRATSPDDALTAFLHAAGIPEPYPRSLDEKSSLFRSWGVERDILLVLDDALTHSQVTPLLLDGMKSRTIITSRVNLYNLPNSRTFEVTPLGRAESFQLLAKAMGWKRAEKEHEAVELIAEMCGRLPLALRCAGARLAALPDVSPRQFAEQLYRDNRRLDQLQGADVSIRDRYLVAYDRLSGRERAVLRLLALLRQREFTTATLVGLLGCTEAVAETALANLVEHHFLHTVPTSPDGETTYSFHELSRVFARERMESELAEPRGGAPLANAS</sequence>
<comment type="similarity">
    <text evidence="1">Belongs to the AfsR/DnrI/RedD regulatory family.</text>
</comment>
<reference evidence="9" key="1">
    <citation type="submission" date="2020-02" db="EMBL/GenBank/DDBJ databases">
        <title>A new Streptomyces sp. for controlling soil-borne diseases.</title>
        <authorList>
            <person name="Li X."/>
            <person name="Tian Y."/>
            <person name="Gao K."/>
        </authorList>
    </citation>
    <scope>NUCLEOTIDE SEQUENCE [LARGE SCALE GENOMIC DNA]</scope>
    <source>
        <strain evidence="9">0250</strain>
    </source>
</reference>